<dbReference type="EMBL" id="JADBJN010000003">
    <property type="protein sequence ID" value="KAG5672466.1"/>
    <property type="molecule type" value="Genomic_DNA"/>
</dbReference>
<proteinExistence type="predicted"/>
<feature type="compositionally biased region" description="Polar residues" evidence="1">
    <location>
        <begin position="692"/>
        <end position="703"/>
    </location>
</feature>
<organism evidence="2 3">
    <name type="scientific">Polypedilum vanderplanki</name>
    <name type="common">Sleeping chironomid midge</name>
    <dbReference type="NCBI Taxonomy" id="319348"/>
    <lineage>
        <taxon>Eukaryota</taxon>
        <taxon>Metazoa</taxon>
        <taxon>Ecdysozoa</taxon>
        <taxon>Arthropoda</taxon>
        <taxon>Hexapoda</taxon>
        <taxon>Insecta</taxon>
        <taxon>Pterygota</taxon>
        <taxon>Neoptera</taxon>
        <taxon>Endopterygota</taxon>
        <taxon>Diptera</taxon>
        <taxon>Nematocera</taxon>
        <taxon>Chironomoidea</taxon>
        <taxon>Chironomidae</taxon>
        <taxon>Chironominae</taxon>
        <taxon>Polypedilum</taxon>
        <taxon>Polypedilum</taxon>
    </lineage>
</organism>
<reference evidence="2" key="1">
    <citation type="submission" date="2021-03" db="EMBL/GenBank/DDBJ databases">
        <title>Chromosome level genome of the anhydrobiotic midge Polypedilum vanderplanki.</title>
        <authorList>
            <person name="Yoshida Y."/>
            <person name="Kikawada T."/>
            <person name="Gusev O."/>
        </authorList>
    </citation>
    <scope>NUCLEOTIDE SEQUENCE</scope>
    <source>
        <strain evidence="2">NIAS01</strain>
        <tissue evidence="2">Whole body or cell culture</tissue>
    </source>
</reference>
<feature type="compositionally biased region" description="Polar residues" evidence="1">
    <location>
        <begin position="165"/>
        <end position="174"/>
    </location>
</feature>
<feature type="compositionally biased region" description="Low complexity" evidence="1">
    <location>
        <begin position="528"/>
        <end position="538"/>
    </location>
</feature>
<feature type="region of interest" description="Disordered" evidence="1">
    <location>
        <begin position="774"/>
        <end position="814"/>
    </location>
</feature>
<evidence type="ECO:0000313" key="3">
    <source>
        <dbReference type="Proteomes" id="UP001107558"/>
    </source>
</evidence>
<feature type="region of interest" description="Disordered" evidence="1">
    <location>
        <begin position="27"/>
        <end position="49"/>
    </location>
</feature>
<feature type="compositionally biased region" description="Polar residues" evidence="1">
    <location>
        <begin position="774"/>
        <end position="784"/>
    </location>
</feature>
<name>A0A9J6BRV1_POLVA</name>
<evidence type="ECO:0000256" key="1">
    <source>
        <dbReference type="SAM" id="MobiDB-lite"/>
    </source>
</evidence>
<feature type="compositionally biased region" description="Low complexity" evidence="1">
    <location>
        <begin position="791"/>
        <end position="811"/>
    </location>
</feature>
<sequence length="1445" mass="159842">MASSENNENNSLISSYNDKSISRSHLIEHEEINKSDQMASSKKLSDSNDEEIANLNDSDLKNLLDEAMNYKNPHDIVNKSETFKRLLQNVTEEDEQRKRKFESDSLRWKAQSNSLQNLLDDSHYHLPSHPQISSKKHQQRRKNSTSVSTRRLEGGSLPVDMHHSSVVQSTSDQPFLSELKNNKKRKEKQQQQQLQQQQQAKDTVIDMDMETDDRNKNFVKCLDSSSKDTSSHSDAPMIEMKYLQNRSSINDIDIERESVSSKFTIANNTPNTITSMASIGSPIPSIHSSKSSSNAITSSVDSVIHLPTFIEKPKAYQQAQIANTIYAPASTINHSNNIVLTGGDSNLGASSSSGNYKLLNEQHLQLPSGPAINSVLDPKYAKYKTGGGQNRDDVSSMNQTSTSSSSILPASHSSSNNTASKESKNNKKRTAKSERNVKNVDVKSIEGYRGDDDVEKLLDYIEGQNQENKNQKNHPKNGIVSNTNEQKLLSAEEKKKKLAKNKEKVNKLKKSNSMDELCSTNRQKETQAAEAEAAAESAATANKTIYDVTLRSKSSNLTSGAKKEKSSSEKIQSKRNERRSWGTEGLWPDTLSASTSSCLQTTKDNHQDEQLLQQHEINETSSSSSSSGVQLDFTDTVNLTNFESINALNETDKFQVVSKKRKVKRKSNEAPEVTSSKHNNFHMPALRRDGNNLRSGTKYTSNESSRNDSNIKSNNSKNSKPMSQDAKQMNANKNRRKSTSSMPSDGEYGEYSDGGDSVQSLPIENTKSLLSTSISTAPNTSAENSGKSKKLSSSNPIQISPSLPQQPPQQQKPTTFSYADIAKTNTNRNNNNVIAASTEKWPSISSSSSSHQNNNSNAIDPFAISNFDAINNNNNNSNSSSQNVNNAATVVSINNNQKQQQLHYKSTPTTIINTSMMSSFPNLVESNNNRNKQLSNSPLEIQQTASSNGDAPQTDNKLSFNNGNFERGMLVTAGGSFDNNNNSNTITSNSSNTDDRNNNNSQKISYSQSLLENYTEIDSNGNNSKLEANLTNTVTISQSSKNILTKSKSVDHNNLSSIEHYPALEKTKQTLSDVLSKPIETLSNKTKIKQQHQQLTTNAVKEDNINNSPLVSINNVNINSINPTSAVIMSSGITTNATINKRAKKDKLALKKSTSTVSTSTAIMNMQQQHNQFSTQNAVNHHQHRPAVIILNDDNEKSNDFELGITFGFDINEHLLFGHQNGDADHPSVEMNINNNNSNCDIMNTNLSSNNININNLTNQSCGFEMYENFVSPQSGIVIIDHSQQLIHQPAIMQSSSTQINTSTIIVSTCTNQNKDCVNTATAATNTILDSSNDLGYLSSSMQTNSTTPPANNQKVANEILPLQIQQMQQQQSDNNQIDKQQTQNIKDIKQHTKLEELKMLTLPRFITPEPSVKNFNYDELVTFVSEEWTKVMNNGVIFNGLQMI</sequence>
<evidence type="ECO:0000313" key="2">
    <source>
        <dbReference type="EMBL" id="KAG5672466.1"/>
    </source>
</evidence>
<feature type="region of interest" description="Disordered" evidence="1">
    <location>
        <begin position="382"/>
        <end position="438"/>
    </location>
</feature>
<feature type="compositionally biased region" description="Low complexity" evidence="1">
    <location>
        <begin position="395"/>
        <end position="415"/>
    </location>
</feature>
<dbReference type="Proteomes" id="UP001107558">
    <property type="component" value="Chromosome 3"/>
</dbReference>
<dbReference type="OrthoDB" id="6426920at2759"/>
<keyword evidence="3" id="KW-1185">Reference proteome</keyword>
<feature type="region of interest" description="Disordered" evidence="1">
    <location>
        <begin position="496"/>
        <end position="538"/>
    </location>
</feature>
<feature type="compositionally biased region" description="Basic and acidic residues" evidence="1">
    <location>
        <begin position="561"/>
        <end position="581"/>
    </location>
</feature>
<feature type="region of interest" description="Disordered" evidence="1">
    <location>
        <begin position="555"/>
        <end position="588"/>
    </location>
</feature>
<feature type="compositionally biased region" description="Low complexity" evidence="1">
    <location>
        <begin position="707"/>
        <end position="720"/>
    </location>
</feature>
<feature type="region of interest" description="Disordered" evidence="1">
    <location>
        <begin position="973"/>
        <end position="1001"/>
    </location>
</feature>
<feature type="compositionally biased region" description="Low complexity" evidence="1">
    <location>
        <begin position="1"/>
        <end position="17"/>
    </location>
</feature>
<gene>
    <name evidence="2" type="ORF">PVAND_002593</name>
</gene>
<feature type="compositionally biased region" description="Basic residues" evidence="1">
    <location>
        <begin position="134"/>
        <end position="143"/>
    </location>
</feature>
<feature type="compositionally biased region" description="Low complexity" evidence="1">
    <location>
        <begin position="190"/>
        <end position="199"/>
    </location>
</feature>
<feature type="region of interest" description="Disordered" evidence="1">
    <location>
        <begin position="120"/>
        <end position="202"/>
    </location>
</feature>
<feature type="compositionally biased region" description="Basic and acidic residues" evidence="1">
    <location>
        <begin position="496"/>
        <end position="506"/>
    </location>
</feature>
<feature type="compositionally biased region" description="Low complexity" evidence="1">
    <location>
        <begin position="978"/>
        <end position="992"/>
    </location>
</feature>
<protein>
    <submittedName>
        <fullName evidence="2">Uncharacterized protein</fullName>
    </submittedName>
</protein>
<feature type="compositionally biased region" description="Basic and acidic residues" evidence="1">
    <location>
        <begin position="421"/>
        <end position="438"/>
    </location>
</feature>
<feature type="region of interest" description="Disordered" evidence="1">
    <location>
        <begin position="1"/>
        <end position="20"/>
    </location>
</feature>
<feature type="compositionally biased region" description="Low complexity" evidence="1">
    <location>
        <begin position="744"/>
        <end position="757"/>
    </location>
</feature>
<comment type="caution">
    <text evidence="2">The sequence shown here is derived from an EMBL/GenBank/DDBJ whole genome shotgun (WGS) entry which is preliminary data.</text>
</comment>
<feature type="region of interest" description="Disordered" evidence="1">
    <location>
        <begin position="657"/>
        <end position="761"/>
    </location>
</feature>
<accession>A0A9J6BRV1</accession>
<feature type="compositionally biased region" description="Polar residues" evidence="1">
    <location>
        <begin position="721"/>
        <end position="732"/>
    </location>
</feature>